<reference evidence="6 7" key="1">
    <citation type="submission" date="2020-08" db="EMBL/GenBank/DDBJ databases">
        <title>Genomic Encyclopedia of Type Strains, Phase III (KMG-III): the genomes of soil and plant-associated and newly described type strains.</title>
        <authorList>
            <person name="Whitman W."/>
        </authorList>
    </citation>
    <scope>NUCLEOTIDE SEQUENCE [LARGE SCALE GENOMIC DNA]</scope>
    <source>
        <strain evidence="6 7">CECT 8654</strain>
    </source>
</reference>
<keyword evidence="3" id="KW-0804">Transcription</keyword>
<gene>
    <name evidence="6" type="ORF">FHR99_002584</name>
</gene>
<dbReference type="GO" id="GO:0000976">
    <property type="term" value="F:transcription cis-regulatory region binding"/>
    <property type="evidence" value="ECO:0007669"/>
    <property type="project" value="TreeGrafter"/>
</dbReference>
<evidence type="ECO:0000256" key="2">
    <source>
        <dbReference type="ARBA" id="ARBA00023125"/>
    </source>
</evidence>
<keyword evidence="7" id="KW-1185">Reference proteome</keyword>
<dbReference type="GO" id="GO:0003700">
    <property type="term" value="F:DNA-binding transcription factor activity"/>
    <property type="evidence" value="ECO:0007669"/>
    <property type="project" value="TreeGrafter"/>
</dbReference>
<dbReference type="SUPFAM" id="SSF46689">
    <property type="entry name" value="Homeodomain-like"/>
    <property type="match status" value="1"/>
</dbReference>
<keyword evidence="2 4" id="KW-0238">DNA-binding</keyword>
<feature type="domain" description="HTH tetR-type" evidence="5">
    <location>
        <begin position="7"/>
        <end position="67"/>
    </location>
</feature>
<dbReference type="PANTHER" id="PTHR30055">
    <property type="entry name" value="HTH-TYPE TRANSCRIPTIONAL REGULATOR RUTR"/>
    <property type="match status" value="1"/>
</dbReference>
<dbReference type="Proteomes" id="UP000537130">
    <property type="component" value="Unassembled WGS sequence"/>
</dbReference>
<dbReference type="InterPro" id="IPR050109">
    <property type="entry name" value="HTH-type_TetR-like_transc_reg"/>
</dbReference>
<dbReference type="PANTHER" id="PTHR30055:SF234">
    <property type="entry name" value="HTH-TYPE TRANSCRIPTIONAL REGULATOR BETI"/>
    <property type="match status" value="1"/>
</dbReference>
<dbReference type="PRINTS" id="PR00455">
    <property type="entry name" value="HTHTETR"/>
</dbReference>
<sequence length="208" mass="23744">MRKVDHDSRREEVASVASRLIAEKGLEALTTRALAKELGCSIGVLSHYFNSKEEIVMAAFKWADQRIDQRMQNAIAELDEISLDYFIPMITAGLPLDEASDREWRVRFNLYHYCLTKGGKGLKEQIEKISQFRVLMDEFIRTLQKKGEVRRDIDPELITKMAFDMVMGAAQNLLMVPMPERQSHAAYLFAIVEKLRPVKTPTITAVPA</sequence>
<dbReference type="PROSITE" id="PS50977">
    <property type="entry name" value="HTH_TETR_2"/>
    <property type="match status" value="1"/>
</dbReference>
<dbReference type="EMBL" id="JACHWY010000003">
    <property type="protein sequence ID" value="MBB3048310.1"/>
    <property type="molecule type" value="Genomic_DNA"/>
</dbReference>
<evidence type="ECO:0000256" key="1">
    <source>
        <dbReference type="ARBA" id="ARBA00023015"/>
    </source>
</evidence>
<organism evidence="6 7">
    <name type="scientific">Litorivivens lipolytica</name>
    <dbReference type="NCBI Taxonomy" id="1524264"/>
    <lineage>
        <taxon>Bacteria</taxon>
        <taxon>Pseudomonadati</taxon>
        <taxon>Pseudomonadota</taxon>
        <taxon>Gammaproteobacteria</taxon>
        <taxon>Litorivivens</taxon>
    </lineage>
</organism>
<dbReference type="InterPro" id="IPR036271">
    <property type="entry name" value="Tet_transcr_reg_TetR-rel_C_sf"/>
</dbReference>
<name>A0A7W4W6F9_9GAMM</name>
<accession>A0A7W4W6F9</accession>
<evidence type="ECO:0000256" key="4">
    <source>
        <dbReference type="PROSITE-ProRule" id="PRU00335"/>
    </source>
</evidence>
<evidence type="ECO:0000313" key="7">
    <source>
        <dbReference type="Proteomes" id="UP000537130"/>
    </source>
</evidence>
<dbReference type="InterPro" id="IPR001647">
    <property type="entry name" value="HTH_TetR"/>
</dbReference>
<keyword evidence="1" id="KW-0805">Transcription regulation</keyword>
<evidence type="ECO:0000259" key="5">
    <source>
        <dbReference type="PROSITE" id="PS50977"/>
    </source>
</evidence>
<feature type="DNA-binding region" description="H-T-H motif" evidence="4">
    <location>
        <begin position="30"/>
        <end position="49"/>
    </location>
</feature>
<evidence type="ECO:0000256" key="3">
    <source>
        <dbReference type="ARBA" id="ARBA00023163"/>
    </source>
</evidence>
<dbReference type="AlphaFoldDB" id="A0A7W4W6F9"/>
<dbReference type="Gene3D" id="1.10.357.10">
    <property type="entry name" value="Tetracycline Repressor, domain 2"/>
    <property type="match status" value="1"/>
</dbReference>
<proteinExistence type="predicted"/>
<evidence type="ECO:0000313" key="6">
    <source>
        <dbReference type="EMBL" id="MBB3048310.1"/>
    </source>
</evidence>
<dbReference type="InterPro" id="IPR009057">
    <property type="entry name" value="Homeodomain-like_sf"/>
</dbReference>
<dbReference type="SUPFAM" id="SSF48498">
    <property type="entry name" value="Tetracyclin repressor-like, C-terminal domain"/>
    <property type="match status" value="1"/>
</dbReference>
<comment type="caution">
    <text evidence="6">The sequence shown here is derived from an EMBL/GenBank/DDBJ whole genome shotgun (WGS) entry which is preliminary data.</text>
</comment>
<dbReference type="RefSeq" id="WP_183411102.1">
    <property type="nucleotide sequence ID" value="NZ_JACHWY010000003.1"/>
</dbReference>
<protein>
    <submittedName>
        <fullName evidence="6">AcrR family transcriptional regulator</fullName>
    </submittedName>
</protein>
<dbReference type="Pfam" id="PF00440">
    <property type="entry name" value="TetR_N"/>
    <property type="match status" value="1"/>
</dbReference>